<keyword evidence="4 8" id="KW-0863">Zinc-finger</keyword>
<evidence type="ECO:0000256" key="1">
    <source>
        <dbReference type="ARBA" id="ARBA00004141"/>
    </source>
</evidence>
<dbReference type="GO" id="GO:0061630">
    <property type="term" value="F:ubiquitin protein ligase activity"/>
    <property type="evidence" value="ECO:0007669"/>
    <property type="project" value="TreeGrafter"/>
</dbReference>
<feature type="transmembrane region" description="Helical" evidence="9">
    <location>
        <begin position="70"/>
        <end position="86"/>
    </location>
</feature>
<dbReference type="SMART" id="SM00184">
    <property type="entry name" value="RING"/>
    <property type="match status" value="1"/>
</dbReference>
<evidence type="ECO:0000313" key="11">
    <source>
        <dbReference type="Proteomes" id="UP000887577"/>
    </source>
</evidence>
<evidence type="ECO:0000256" key="3">
    <source>
        <dbReference type="ARBA" id="ARBA00022723"/>
    </source>
</evidence>
<keyword evidence="11" id="KW-1185">Reference proteome</keyword>
<feature type="transmembrane region" description="Helical" evidence="9">
    <location>
        <begin position="45"/>
        <end position="63"/>
    </location>
</feature>
<evidence type="ECO:0000256" key="2">
    <source>
        <dbReference type="ARBA" id="ARBA00022692"/>
    </source>
</evidence>
<evidence type="ECO:0000256" key="6">
    <source>
        <dbReference type="ARBA" id="ARBA00022989"/>
    </source>
</evidence>
<evidence type="ECO:0000256" key="7">
    <source>
        <dbReference type="ARBA" id="ARBA00023136"/>
    </source>
</evidence>
<dbReference type="PANTHER" id="PTHR13407:SF0">
    <property type="entry name" value="FI05221P"/>
    <property type="match status" value="1"/>
</dbReference>
<dbReference type="InterPro" id="IPR001841">
    <property type="entry name" value="Znf_RING"/>
</dbReference>
<evidence type="ECO:0000313" key="12">
    <source>
        <dbReference type="WBParaSite" id="PSU_v2.g15259.t1"/>
    </source>
</evidence>
<organism evidence="11 12">
    <name type="scientific">Panagrolaimus superbus</name>
    <dbReference type="NCBI Taxonomy" id="310955"/>
    <lineage>
        <taxon>Eukaryota</taxon>
        <taxon>Metazoa</taxon>
        <taxon>Ecdysozoa</taxon>
        <taxon>Nematoda</taxon>
        <taxon>Chromadorea</taxon>
        <taxon>Rhabditida</taxon>
        <taxon>Tylenchina</taxon>
        <taxon>Panagrolaimomorpha</taxon>
        <taxon>Panagrolaimoidea</taxon>
        <taxon>Panagrolaimidae</taxon>
        <taxon>Panagrolaimus</taxon>
    </lineage>
</organism>
<dbReference type="InterPro" id="IPR040176">
    <property type="entry name" value="RNF121/RNF175"/>
</dbReference>
<evidence type="ECO:0000256" key="5">
    <source>
        <dbReference type="ARBA" id="ARBA00022833"/>
    </source>
</evidence>
<accession>A0A914Y4Y3</accession>
<name>A0A914Y4Y3_9BILA</name>
<keyword evidence="5" id="KW-0862">Zinc</keyword>
<comment type="subcellular location">
    <subcellularLocation>
        <location evidence="1">Membrane</location>
        <topology evidence="1">Multi-pass membrane protein</topology>
    </subcellularLocation>
</comment>
<proteinExistence type="predicted"/>
<keyword evidence="2 9" id="KW-0812">Transmembrane</keyword>
<dbReference type="GO" id="GO:0005789">
    <property type="term" value="C:endoplasmic reticulum membrane"/>
    <property type="evidence" value="ECO:0007669"/>
    <property type="project" value="TreeGrafter"/>
</dbReference>
<feature type="transmembrane region" description="Helical" evidence="9">
    <location>
        <begin position="171"/>
        <end position="188"/>
    </location>
</feature>
<dbReference type="Proteomes" id="UP000887577">
    <property type="component" value="Unplaced"/>
</dbReference>
<keyword evidence="6 9" id="KW-1133">Transmembrane helix</keyword>
<dbReference type="Pfam" id="PF00097">
    <property type="entry name" value="zf-C3HC4"/>
    <property type="match status" value="1"/>
</dbReference>
<feature type="domain" description="RING-type" evidence="10">
    <location>
        <begin position="217"/>
        <end position="283"/>
    </location>
</feature>
<evidence type="ECO:0000256" key="4">
    <source>
        <dbReference type="ARBA" id="ARBA00022771"/>
    </source>
</evidence>
<dbReference type="PANTHER" id="PTHR13407">
    <property type="entry name" value="RNF121 PROTEIN"/>
    <property type="match status" value="1"/>
</dbReference>
<dbReference type="SUPFAM" id="SSF57850">
    <property type="entry name" value="RING/U-box"/>
    <property type="match status" value="1"/>
</dbReference>
<feature type="transmembrane region" description="Helical" evidence="9">
    <location>
        <begin position="92"/>
        <end position="110"/>
    </location>
</feature>
<dbReference type="PROSITE" id="PS50089">
    <property type="entry name" value="ZF_RING_2"/>
    <property type="match status" value="1"/>
</dbReference>
<dbReference type="CDD" id="cd16475">
    <property type="entry name" value="RING-H2_RNF121-like"/>
    <property type="match status" value="1"/>
</dbReference>
<evidence type="ECO:0000259" key="10">
    <source>
        <dbReference type="PROSITE" id="PS50089"/>
    </source>
</evidence>
<dbReference type="GO" id="GO:0036503">
    <property type="term" value="P:ERAD pathway"/>
    <property type="evidence" value="ECO:0007669"/>
    <property type="project" value="TreeGrafter"/>
</dbReference>
<evidence type="ECO:0000256" key="8">
    <source>
        <dbReference type="PROSITE-ProRule" id="PRU00175"/>
    </source>
</evidence>
<dbReference type="AlphaFoldDB" id="A0A914Y4Y3"/>
<dbReference type="WBParaSite" id="PSU_v2.g15259.t1">
    <property type="protein sequence ID" value="PSU_v2.g15259.t1"/>
    <property type="gene ID" value="PSU_v2.g15259"/>
</dbReference>
<keyword evidence="7 9" id="KW-0472">Membrane</keyword>
<sequence length="334" mass="38782">MAHHGHDHEVVLRQDGETDEEFQWRKEHAEMHIKHRGHDVMHAEMFLIFLFVLAVAQIILVVWKQRHFKSYQVFTTIGLWLIPFAVSVTKGYWRFILTWIAFTAMSGYIYSAANQQQISGRTPRRVYKWFLFLHQLSYILGISGYLILMATIIGVNLIFNIKTSTSMDLGIYLLFYGLYYGVLGRDFAQVCTDRMACKIGYFTHEGLPKKVLEEGVCAVCGNHITRNSSDLMATTDGEILGDDVDNPSQNERTYTLSCNHSFHEFCIRGWIVVGKLQTCPYCKEKVDLKRMFKNPWEKPHLFFGQLLDWIRYLVAWQPIIILIVQGINRTLGLE</sequence>
<dbReference type="InterPro" id="IPR018957">
    <property type="entry name" value="Znf_C3HC4_RING-type"/>
</dbReference>
<reference evidence="12" key="1">
    <citation type="submission" date="2022-11" db="UniProtKB">
        <authorList>
            <consortium name="WormBaseParasite"/>
        </authorList>
    </citation>
    <scope>IDENTIFICATION</scope>
</reference>
<keyword evidence="3" id="KW-0479">Metal-binding</keyword>
<feature type="transmembrane region" description="Helical" evidence="9">
    <location>
        <begin position="131"/>
        <end position="159"/>
    </location>
</feature>
<dbReference type="GO" id="GO:0000139">
    <property type="term" value="C:Golgi membrane"/>
    <property type="evidence" value="ECO:0007669"/>
    <property type="project" value="TreeGrafter"/>
</dbReference>
<dbReference type="Gene3D" id="3.30.40.10">
    <property type="entry name" value="Zinc/RING finger domain, C3HC4 (zinc finger)"/>
    <property type="match status" value="1"/>
</dbReference>
<dbReference type="GO" id="GO:0008270">
    <property type="term" value="F:zinc ion binding"/>
    <property type="evidence" value="ECO:0007669"/>
    <property type="project" value="UniProtKB-KW"/>
</dbReference>
<protein>
    <submittedName>
        <fullName evidence="12">RING-type domain-containing protein</fullName>
    </submittedName>
</protein>
<dbReference type="InterPro" id="IPR013083">
    <property type="entry name" value="Znf_RING/FYVE/PHD"/>
</dbReference>
<evidence type="ECO:0000256" key="9">
    <source>
        <dbReference type="SAM" id="Phobius"/>
    </source>
</evidence>